<organism evidence="3 4">
    <name type="scientific">Alsobacter metallidurans</name>
    <dbReference type="NCBI Taxonomy" id="340221"/>
    <lineage>
        <taxon>Bacteria</taxon>
        <taxon>Pseudomonadati</taxon>
        <taxon>Pseudomonadota</taxon>
        <taxon>Alphaproteobacteria</taxon>
        <taxon>Hyphomicrobiales</taxon>
        <taxon>Alsobacteraceae</taxon>
        <taxon>Alsobacter</taxon>
    </lineage>
</organism>
<dbReference type="Gene3D" id="3.10.490.10">
    <property type="entry name" value="Gamma-glutamyl cyclotransferase-like"/>
    <property type="match status" value="1"/>
</dbReference>
<comment type="caution">
    <text evidence="3">The sequence shown here is derived from an EMBL/GenBank/DDBJ whole genome shotgun (WGS) entry which is preliminary data.</text>
</comment>
<dbReference type="InterPro" id="IPR036568">
    <property type="entry name" value="GGCT-like_sf"/>
</dbReference>
<reference evidence="3" key="2">
    <citation type="submission" date="2020-09" db="EMBL/GenBank/DDBJ databases">
        <authorList>
            <person name="Sun Q."/>
            <person name="Zhou Y."/>
        </authorList>
    </citation>
    <scope>NUCLEOTIDE SEQUENCE</scope>
    <source>
        <strain evidence="3">CGMCC 1.12214</strain>
    </source>
</reference>
<evidence type="ECO:0000256" key="2">
    <source>
        <dbReference type="ARBA" id="ARBA00023239"/>
    </source>
</evidence>
<keyword evidence="2" id="KW-0456">Lyase</keyword>
<protein>
    <recommendedName>
        <fullName evidence="1">glutathione-specific gamma-glutamylcyclotransferase</fullName>
        <ecNumber evidence="1">4.3.2.7</ecNumber>
    </recommendedName>
</protein>
<dbReference type="SUPFAM" id="SSF110857">
    <property type="entry name" value="Gamma-glutamyl cyclotransferase-like"/>
    <property type="match status" value="1"/>
</dbReference>
<gene>
    <name evidence="3" type="ORF">GCM10007036_45220</name>
</gene>
<dbReference type="InterPro" id="IPR006840">
    <property type="entry name" value="ChaC"/>
</dbReference>
<dbReference type="Proteomes" id="UP000603912">
    <property type="component" value="Unassembled WGS sequence"/>
</dbReference>
<evidence type="ECO:0000256" key="1">
    <source>
        <dbReference type="ARBA" id="ARBA00012344"/>
    </source>
</evidence>
<dbReference type="EMBL" id="BMES01000003">
    <property type="protein sequence ID" value="GGH32956.1"/>
    <property type="molecule type" value="Genomic_DNA"/>
</dbReference>
<dbReference type="GO" id="GO:0061928">
    <property type="term" value="F:glutathione specific gamma-glutamylcyclotransferase activity"/>
    <property type="evidence" value="ECO:0007669"/>
    <property type="project" value="UniProtKB-EC"/>
</dbReference>
<dbReference type="GO" id="GO:0005737">
    <property type="term" value="C:cytoplasm"/>
    <property type="evidence" value="ECO:0007669"/>
    <property type="project" value="TreeGrafter"/>
</dbReference>
<evidence type="ECO:0000313" key="3">
    <source>
        <dbReference type="EMBL" id="GGH32956.1"/>
    </source>
</evidence>
<proteinExistence type="predicted"/>
<dbReference type="InterPro" id="IPR013024">
    <property type="entry name" value="GGCT-like"/>
</dbReference>
<dbReference type="AlphaFoldDB" id="A0A917MLY3"/>
<dbReference type="PANTHER" id="PTHR12192:SF2">
    <property type="entry name" value="GLUTATHIONE-SPECIFIC GAMMA-GLUTAMYLCYCLOTRANSFERASE 2"/>
    <property type="match status" value="1"/>
</dbReference>
<dbReference type="CDD" id="cd06661">
    <property type="entry name" value="GGCT_like"/>
    <property type="match status" value="1"/>
</dbReference>
<keyword evidence="4" id="KW-1185">Reference proteome</keyword>
<accession>A0A917MLY3</accession>
<sequence>MHANTGDLWVFGYGSLMWRPGFEHDERIVATLHGYHRALCVYSVHHRGTAERPGLVLGLDRGGSCRGVAFRVGPARAAEVLAYLREREQVTMVYRETAHQLRLVDGRTVPGIAYTVNRSHVQYAPRLPEPDLLRIVEGGVGISGANPDYVRNTHSHLLEMGIRDKTLAWLSDRLIPGTSAV</sequence>
<dbReference type="EC" id="4.3.2.7" evidence="1"/>
<dbReference type="PANTHER" id="PTHR12192">
    <property type="entry name" value="CATION TRANSPORT PROTEIN CHAC-RELATED"/>
    <property type="match status" value="1"/>
</dbReference>
<dbReference type="RefSeq" id="WP_188520070.1">
    <property type="nucleotide sequence ID" value="NZ_BMES01000003.1"/>
</dbReference>
<dbReference type="Pfam" id="PF04752">
    <property type="entry name" value="ChaC"/>
    <property type="match status" value="1"/>
</dbReference>
<dbReference type="GO" id="GO:0006751">
    <property type="term" value="P:glutathione catabolic process"/>
    <property type="evidence" value="ECO:0007669"/>
    <property type="project" value="InterPro"/>
</dbReference>
<name>A0A917MLY3_9HYPH</name>
<reference evidence="3" key="1">
    <citation type="journal article" date="2014" name="Int. J. Syst. Evol. Microbiol.">
        <title>Complete genome sequence of Corynebacterium casei LMG S-19264T (=DSM 44701T), isolated from a smear-ripened cheese.</title>
        <authorList>
            <consortium name="US DOE Joint Genome Institute (JGI-PGF)"/>
            <person name="Walter F."/>
            <person name="Albersmeier A."/>
            <person name="Kalinowski J."/>
            <person name="Ruckert C."/>
        </authorList>
    </citation>
    <scope>NUCLEOTIDE SEQUENCE</scope>
    <source>
        <strain evidence="3">CGMCC 1.12214</strain>
    </source>
</reference>
<evidence type="ECO:0000313" key="4">
    <source>
        <dbReference type="Proteomes" id="UP000603912"/>
    </source>
</evidence>